<organism evidence="1 2">
    <name type="scientific">Tatumella ptyseos ATCC 33301</name>
    <dbReference type="NCBI Taxonomy" id="1005995"/>
    <lineage>
        <taxon>Bacteria</taxon>
        <taxon>Pseudomonadati</taxon>
        <taxon>Pseudomonadota</taxon>
        <taxon>Gammaproteobacteria</taxon>
        <taxon>Enterobacterales</taxon>
        <taxon>Erwiniaceae</taxon>
        <taxon>Tatumella</taxon>
    </lineage>
</organism>
<protein>
    <submittedName>
        <fullName evidence="1">ImpB family protein</fullName>
    </submittedName>
</protein>
<name>A0A085JHP9_9GAMM</name>
<dbReference type="NCBIfam" id="TIGR03358">
    <property type="entry name" value="VI_chp_5"/>
    <property type="match status" value="1"/>
</dbReference>
<proteinExistence type="predicted"/>
<dbReference type="EMBL" id="JMPR01000027">
    <property type="protein sequence ID" value="KFD19995.1"/>
    <property type="molecule type" value="Genomic_DNA"/>
</dbReference>
<comment type="caution">
    <text evidence="1">The sequence shown here is derived from an EMBL/GenBank/DDBJ whole genome shotgun (WGS) entry which is preliminary data.</text>
</comment>
<dbReference type="PANTHER" id="PTHR35850">
    <property type="entry name" value="CYTOPLASMIC PROTEIN-RELATED"/>
    <property type="match status" value="1"/>
</dbReference>
<dbReference type="eggNOG" id="COG3516">
    <property type="taxonomic scope" value="Bacteria"/>
</dbReference>
<dbReference type="RefSeq" id="WP_025903675.1">
    <property type="nucleotide sequence ID" value="NZ_ATMJ01000036.1"/>
</dbReference>
<evidence type="ECO:0000313" key="2">
    <source>
        <dbReference type="Proteomes" id="UP000028602"/>
    </source>
</evidence>
<dbReference type="PIRSF" id="PIRSF028301">
    <property type="entry name" value="UCP028301"/>
    <property type="match status" value="1"/>
</dbReference>
<dbReference type="Pfam" id="PF05591">
    <property type="entry name" value="T6SS_VipA"/>
    <property type="match status" value="1"/>
</dbReference>
<reference evidence="1 2" key="1">
    <citation type="submission" date="2014-05" db="EMBL/GenBank/DDBJ databases">
        <title>ATOL: Assembling a taxonomically balanced genome-scale reconstruction of the evolutionary history of the Enterobacteriaceae.</title>
        <authorList>
            <person name="Plunkett G.III."/>
            <person name="Neeno-Eckwall E.C."/>
            <person name="Glasner J.D."/>
            <person name="Perna N.T."/>
        </authorList>
    </citation>
    <scope>NUCLEOTIDE SEQUENCE [LARGE SCALE GENOMIC DNA]</scope>
    <source>
        <strain evidence="1 2">ATCC 33301</strain>
    </source>
</reference>
<sequence length="162" mass="18395">MGNTQHKLDKARPPRVQITYDVDIGNAQTVKELPLVIGVMGDFTRSCDNLRDRKFLSIDKDNFGSVMSSMKPDAEFLVKNVLPEHEGELAVSLTFNSMEDFSPDNIARQVEPLRKLIELREQLCDLRNRTASNERLKEQLSELFQQQNMASPDVNKAQGDSE</sequence>
<dbReference type="InterPro" id="IPR008312">
    <property type="entry name" value="T6SS_TssB1"/>
</dbReference>
<dbReference type="PANTHER" id="PTHR35850:SF1">
    <property type="entry name" value="TYPE VI SECRETION SYSTEM SHEATH PROTEIN TSSB1"/>
    <property type="match status" value="1"/>
</dbReference>
<dbReference type="AlphaFoldDB" id="A0A085JHP9"/>
<keyword evidence="2" id="KW-1185">Reference proteome</keyword>
<dbReference type="OrthoDB" id="9789942at2"/>
<gene>
    <name evidence="1" type="ORF">GTPT_1442</name>
</gene>
<accession>A0A085JHP9</accession>
<dbReference type="Proteomes" id="UP000028602">
    <property type="component" value="Unassembled WGS sequence"/>
</dbReference>
<evidence type="ECO:0000313" key="1">
    <source>
        <dbReference type="EMBL" id="KFD19995.1"/>
    </source>
</evidence>